<dbReference type="InterPro" id="IPR029068">
    <property type="entry name" value="Glyas_Bleomycin-R_OHBP_Dase"/>
</dbReference>
<evidence type="ECO:0000256" key="5">
    <source>
        <dbReference type="ARBA" id="ARBA00010363"/>
    </source>
</evidence>
<sequence>MAAAASPEHVFFSPTCTHADRQRWICIYPTYINSKRTLAEGRKISKDKCVDNPLYSEIKDVCSTLGLPMGVENKVHPRERDVKDPKFIGRIRVQLKNNDGTPLKEEFKTREDLYLYVASKIPLLKGRASGSSQNQQAQPIYTGSRLFLHIFLKIVAMTDPVGLTDEEVNKFCSEPDSSTKDFFFQQTMLRIKDPRKSLDFYTRILGMRLLQKFDFPAMKFSLYFMAYESAENIPTDNIERLRKTFSTKATLELTHNWGTEDEEDPVYHNGNSEPRGFGHIGIVVPDVETASERFEKLGVEFVKKPNDGKMKGLAFIKDPDGYWIEVLSPANMVGIAKPNE</sequence>
<dbReference type="GO" id="GO:0008312">
    <property type="term" value="F:7S RNA binding"/>
    <property type="evidence" value="ECO:0007669"/>
    <property type="project" value="InterPro"/>
</dbReference>
<keyword evidence="13" id="KW-0539">Nucleus</keyword>
<evidence type="ECO:0000256" key="7">
    <source>
        <dbReference type="ARBA" id="ARBA00022490"/>
    </source>
</evidence>
<keyword evidence="10" id="KW-0694">RNA-binding</keyword>
<feature type="binding site" evidence="22">
    <location>
        <position position="252"/>
    </location>
    <ligand>
        <name>Zn(2+)</name>
        <dbReference type="ChEBI" id="CHEBI:29105"/>
        <note>ligand shared between dimeric partners</note>
    </ligand>
</feature>
<feature type="binding site" evidence="22">
    <location>
        <position position="279"/>
    </location>
    <ligand>
        <name>Zn(2+)</name>
        <dbReference type="ChEBI" id="CHEBI:29105"/>
        <note>ligand shared between dimeric partners</note>
    </ligand>
</feature>
<comment type="subcellular location">
    <subcellularLocation>
        <location evidence="1">Cytoplasm</location>
    </subcellularLocation>
    <subcellularLocation>
        <location evidence="2">Nucleus</location>
        <location evidence="2">Nucleolus</location>
    </subcellularLocation>
</comment>
<dbReference type="InterPro" id="IPR037523">
    <property type="entry name" value="VOC_core"/>
</dbReference>
<comment type="similarity">
    <text evidence="5">Belongs to the glyoxalase I family.</text>
</comment>
<keyword evidence="9 22" id="KW-0862">Zinc</keyword>
<evidence type="ECO:0000256" key="21">
    <source>
        <dbReference type="PIRSR" id="PIRSR604361-2"/>
    </source>
</evidence>
<dbReference type="PANTHER" id="PTHR10374">
    <property type="entry name" value="LACTOYLGLUTATHIONE LYASE GLYOXALASE I"/>
    <property type="match status" value="1"/>
</dbReference>
<feature type="binding site" evidence="21">
    <location>
        <position position="186"/>
    </location>
    <ligand>
        <name>substrate</name>
        <note>ligand shared between dimeric partners</note>
    </ligand>
</feature>
<dbReference type="Gene3D" id="3.30.56.30">
    <property type="entry name" value="Signal recognition particle, SRP19-like subunit"/>
    <property type="match status" value="1"/>
</dbReference>
<dbReference type="InterPro" id="IPR004361">
    <property type="entry name" value="Glyoxalase_1"/>
</dbReference>
<comment type="similarity">
    <text evidence="4">Belongs to the SRP19 family.</text>
</comment>
<evidence type="ECO:0000256" key="6">
    <source>
        <dbReference type="ARBA" id="ARBA00012081"/>
    </source>
</evidence>
<dbReference type="SUPFAM" id="SSF54593">
    <property type="entry name" value="Glyoxalase/Bleomycin resistance protein/Dihydroxybiphenyl dioxygenase"/>
    <property type="match status" value="1"/>
</dbReference>
<dbReference type="SUPFAM" id="SSF69695">
    <property type="entry name" value="SRP19"/>
    <property type="match status" value="1"/>
</dbReference>
<evidence type="ECO:0000256" key="3">
    <source>
        <dbReference type="ARBA" id="ARBA00005008"/>
    </source>
</evidence>
<feature type="domain" description="VOC" evidence="23">
    <location>
        <begin position="183"/>
        <end position="329"/>
    </location>
</feature>
<dbReference type="GO" id="GO:0046872">
    <property type="term" value="F:metal ion binding"/>
    <property type="evidence" value="ECO:0007669"/>
    <property type="project" value="UniProtKB-KW"/>
</dbReference>
<evidence type="ECO:0000256" key="16">
    <source>
        <dbReference type="ARBA" id="ARBA00030892"/>
    </source>
</evidence>
<dbReference type="Pfam" id="PF01922">
    <property type="entry name" value="SRP19"/>
    <property type="match status" value="1"/>
</dbReference>
<evidence type="ECO:0000256" key="13">
    <source>
        <dbReference type="ARBA" id="ARBA00023242"/>
    </source>
</evidence>
<dbReference type="EMBL" id="CAJFCJ010000002">
    <property type="protein sequence ID" value="CAD5112523.1"/>
    <property type="molecule type" value="Genomic_DNA"/>
</dbReference>
<dbReference type="InterPro" id="IPR004360">
    <property type="entry name" value="Glyas_Fos-R_dOase_dom"/>
</dbReference>
<keyword evidence="14" id="KW-0687">Ribonucleoprotein</keyword>
<feature type="binding site" evidence="21">
    <location>
        <position position="275"/>
    </location>
    <ligand>
        <name>substrate</name>
        <note>ligand shared between dimeric partners</note>
    </ligand>
</feature>
<keyword evidence="11" id="KW-0733">Signal recognition particle</keyword>
<keyword evidence="7" id="KW-0963">Cytoplasm</keyword>
<reference evidence="24 25" key="1">
    <citation type="submission" date="2020-08" db="EMBL/GenBank/DDBJ databases">
        <authorList>
            <person name="Hejnol A."/>
        </authorList>
    </citation>
    <scope>NUCLEOTIDE SEQUENCE [LARGE SCALE GENOMIC DNA]</scope>
</reference>
<dbReference type="NCBIfam" id="TIGR00068">
    <property type="entry name" value="glyox_I"/>
    <property type="match status" value="1"/>
</dbReference>
<dbReference type="GO" id="GO:0005730">
    <property type="term" value="C:nucleolus"/>
    <property type="evidence" value="ECO:0007669"/>
    <property type="project" value="UniProtKB-SubCell"/>
</dbReference>
<evidence type="ECO:0000256" key="11">
    <source>
        <dbReference type="ARBA" id="ARBA00023135"/>
    </source>
</evidence>
<evidence type="ECO:0000313" key="25">
    <source>
        <dbReference type="Proteomes" id="UP000549394"/>
    </source>
</evidence>
<evidence type="ECO:0000256" key="14">
    <source>
        <dbReference type="ARBA" id="ARBA00023274"/>
    </source>
</evidence>
<dbReference type="PROSITE" id="PS51819">
    <property type="entry name" value="VOC"/>
    <property type="match status" value="1"/>
</dbReference>
<feature type="binding site" evidence="21">
    <location>
        <position position="256"/>
    </location>
    <ligand>
        <name>substrate</name>
        <note>ligand shared between dimeric partners</note>
    </ligand>
</feature>
<evidence type="ECO:0000256" key="4">
    <source>
        <dbReference type="ARBA" id="ARBA00008910"/>
    </source>
</evidence>
<comment type="pathway">
    <text evidence="3">Secondary metabolite metabolism; methylglyoxal degradation; (R)-lactate from methylglyoxal: step 1/2.</text>
</comment>
<dbReference type="InterPro" id="IPR036521">
    <property type="entry name" value="SRP19-like_sf"/>
</dbReference>
<feature type="binding site" evidence="22">
    <location>
        <position position="186"/>
    </location>
    <ligand>
        <name>Zn(2+)</name>
        <dbReference type="ChEBI" id="CHEBI:29105"/>
        <note>ligand shared between dimeric partners</note>
    </ligand>
</feature>
<dbReference type="PROSITE" id="PS00934">
    <property type="entry name" value="GLYOXALASE_I_1"/>
    <property type="match status" value="1"/>
</dbReference>
<feature type="active site" description="Proton donor/acceptor" evidence="20">
    <location>
        <position position="325"/>
    </location>
</feature>
<evidence type="ECO:0000256" key="1">
    <source>
        <dbReference type="ARBA" id="ARBA00004496"/>
    </source>
</evidence>
<dbReference type="AlphaFoldDB" id="A0A7I8VDD2"/>
<dbReference type="InterPro" id="IPR018146">
    <property type="entry name" value="Glyoxalase_1_CS"/>
</dbReference>
<evidence type="ECO:0000256" key="17">
    <source>
        <dbReference type="ARBA" id="ARBA00032460"/>
    </source>
</evidence>
<dbReference type="GO" id="GO:0006614">
    <property type="term" value="P:SRP-dependent cotranslational protein targeting to membrane"/>
    <property type="evidence" value="ECO:0007669"/>
    <property type="project" value="InterPro"/>
</dbReference>
<keyword evidence="12" id="KW-0456">Lyase</keyword>
<name>A0A7I8VDD2_9ANNE</name>
<dbReference type="InterPro" id="IPR002778">
    <property type="entry name" value="Signal_recog_particle_SRP19"/>
</dbReference>
<dbReference type="EC" id="4.4.1.5" evidence="6"/>
<feature type="binding site" evidence="21">
    <location>
        <position position="190"/>
    </location>
    <ligand>
        <name>substrate</name>
        <note>ligand shared between dimeric partners</note>
    </ligand>
</feature>
<feature type="binding site" evidence="22">
    <location>
        <position position="325"/>
    </location>
    <ligand>
        <name>Zn(2+)</name>
        <dbReference type="ChEBI" id="CHEBI:29105"/>
        <note>ligand shared between dimeric partners</note>
    </ligand>
</feature>
<evidence type="ECO:0000256" key="10">
    <source>
        <dbReference type="ARBA" id="ARBA00022884"/>
    </source>
</evidence>
<comment type="cofactor">
    <cofactor evidence="22">
        <name>Zn(2+)</name>
        <dbReference type="ChEBI" id="CHEBI:29105"/>
    </cofactor>
    <text evidence="22">Binds 1 zinc ion per subunit. In the homodimer, two zinc ions are bound between subunits.</text>
</comment>
<evidence type="ECO:0000256" key="18">
    <source>
        <dbReference type="ARBA" id="ARBA00033298"/>
    </source>
</evidence>
<dbReference type="Pfam" id="PF00903">
    <property type="entry name" value="Glyoxalase"/>
    <property type="match status" value="1"/>
</dbReference>
<evidence type="ECO:0000313" key="24">
    <source>
        <dbReference type="EMBL" id="CAD5112523.1"/>
    </source>
</evidence>
<dbReference type="Gene3D" id="3.10.180.10">
    <property type="entry name" value="2,3-Dihydroxybiphenyl 1,2-Dioxygenase, domain 1"/>
    <property type="match status" value="1"/>
</dbReference>
<evidence type="ECO:0000259" key="23">
    <source>
        <dbReference type="PROSITE" id="PS51819"/>
    </source>
</evidence>
<protein>
    <recommendedName>
        <fullName evidence="6">lactoylglutathione lyase</fullName>
        <ecNumber evidence="6">4.4.1.5</ecNumber>
    </recommendedName>
    <alternativeName>
        <fullName evidence="16">Aldoketomutase</fullName>
    </alternativeName>
    <alternativeName>
        <fullName evidence="15">Ketone-aldehyde mutase</fullName>
    </alternativeName>
    <alternativeName>
        <fullName evidence="17">Methylglyoxalase</fullName>
    </alternativeName>
    <alternativeName>
        <fullName evidence="18">S-D-lactoylglutathione methylglyoxal lyase</fullName>
    </alternativeName>
</protein>
<accession>A0A7I8VDD2</accession>
<organism evidence="24 25">
    <name type="scientific">Dimorphilus gyrociliatus</name>
    <dbReference type="NCBI Taxonomy" id="2664684"/>
    <lineage>
        <taxon>Eukaryota</taxon>
        <taxon>Metazoa</taxon>
        <taxon>Spiralia</taxon>
        <taxon>Lophotrochozoa</taxon>
        <taxon>Annelida</taxon>
        <taxon>Polychaeta</taxon>
        <taxon>Polychaeta incertae sedis</taxon>
        <taxon>Dinophilidae</taxon>
        <taxon>Dimorphilus</taxon>
    </lineage>
</organism>
<feature type="binding site" evidence="21">
    <location>
        <position position="279"/>
    </location>
    <ligand>
        <name>substrate</name>
        <note>ligand shared between dimeric partners</note>
    </ligand>
</feature>
<evidence type="ECO:0000256" key="2">
    <source>
        <dbReference type="ARBA" id="ARBA00004604"/>
    </source>
</evidence>
<gene>
    <name evidence="24" type="ORF">DGYR_LOCUS1651</name>
</gene>
<dbReference type="FunFam" id="3.30.56.30:FF:000002">
    <property type="entry name" value="Signal recognition particle 19kDa"/>
    <property type="match status" value="1"/>
</dbReference>
<comment type="caution">
    <text evidence="24">The sequence shown here is derived from an EMBL/GenBank/DDBJ whole genome shotgun (WGS) entry which is preliminary data.</text>
</comment>
<proteinExistence type="inferred from homology"/>
<dbReference type="UniPathway" id="UPA00619">
    <property type="reaction ID" value="UER00675"/>
</dbReference>
<evidence type="ECO:0000256" key="19">
    <source>
        <dbReference type="ARBA" id="ARBA00045518"/>
    </source>
</evidence>
<evidence type="ECO:0000256" key="9">
    <source>
        <dbReference type="ARBA" id="ARBA00022833"/>
    </source>
</evidence>
<evidence type="ECO:0000256" key="20">
    <source>
        <dbReference type="PIRSR" id="PIRSR604361-1"/>
    </source>
</evidence>
<evidence type="ECO:0000256" key="22">
    <source>
        <dbReference type="PIRSR" id="PIRSR604361-3"/>
    </source>
</evidence>
<evidence type="ECO:0000256" key="15">
    <source>
        <dbReference type="ARBA" id="ARBA00030291"/>
    </source>
</evidence>
<keyword evidence="8 22" id="KW-0479">Metal-binding</keyword>
<dbReference type="OrthoDB" id="16820at2759"/>
<feature type="binding site" evidence="21">
    <location>
        <begin position="309"/>
        <end position="310"/>
    </location>
    <ligand>
        <name>substrate</name>
        <note>ligand shared between dimeric partners</note>
    </ligand>
</feature>
<dbReference type="CDD" id="cd07233">
    <property type="entry name" value="GlxI_Zn"/>
    <property type="match status" value="1"/>
</dbReference>
<keyword evidence="25" id="KW-1185">Reference proteome</keyword>
<dbReference type="GO" id="GO:0005786">
    <property type="term" value="C:signal recognition particle, endoplasmic reticulum targeting"/>
    <property type="evidence" value="ECO:0007669"/>
    <property type="project" value="UniProtKB-KW"/>
</dbReference>
<comment type="function">
    <text evidence="19">Component of the signal recognition particle (SRP) complex, a ribonucleoprotein complex that mediates the cotranslational targeting of secretory and membrane proteins to the endoplasmic reticulum (ER). Binds directly to 7SL RNA. Mediates binding of SRP54 to the SRP complex.</text>
</comment>
<dbReference type="GO" id="GO:0004462">
    <property type="term" value="F:lactoylglutathione lyase activity"/>
    <property type="evidence" value="ECO:0007669"/>
    <property type="project" value="UniProtKB-EC"/>
</dbReference>
<evidence type="ECO:0000256" key="12">
    <source>
        <dbReference type="ARBA" id="ARBA00023239"/>
    </source>
</evidence>
<evidence type="ECO:0000256" key="8">
    <source>
        <dbReference type="ARBA" id="ARBA00022723"/>
    </source>
</evidence>
<dbReference type="PANTHER" id="PTHR10374:SF30">
    <property type="entry name" value="LACTOYLGLUTATHIONE LYASE"/>
    <property type="match status" value="1"/>
</dbReference>
<dbReference type="Proteomes" id="UP000549394">
    <property type="component" value="Unassembled WGS sequence"/>
</dbReference>